<evidence type="ECO:0000313" key="3">
    <source>
        <dbReference type="Proteomes" id="UP000600918"/>
    </source>
</evidence>
<name>A0A834P6D3_VESPE</name>
<dbReference type="EMBL" id="JACSDY010000004">
    <property type="protein sequence ID" value="KAF7429938.1"/>
    <property type="molecule type" value="Genomic_DNA"/>
</dbReference>
<evidence type="ECO:0000313" key="2">
    <source>
        <dbReference type="EMBL" id="KAF7429938.1"/>
    </source>
</evidence>
<dbReference type="Proteomes" id="UP000600918">
    <property type="component" value="Unassembled WGS sequence"/>
</dbReference>
<organism evidence="2 3">
    <name type="scientific">Vespula pensylvanica</name>
    <name type="common">Western yellow jacket</name>
    <name type="synonym">Wasp</name>
    <dbReference type="NCBI Taxonomy" id="30213"/>
    <lineage>
        <taxon>Eukaryota</taxon>
        <taxon>Metazoa</taxon>
        <taxon>Ecdysozoa</taxon>
        <taxon>Arthropoda</taxon>
        <taxon>Hexapoda</taxon>
        <taxon>Insecta</taxon>
        <taxon>Pterygota</taxon>
        <taxon>Neoptera</taxon>
        <taxon>Endopterygota</taxon>
        <taxon>Hymenoptera</taxon>
        <taxon>Apocrita</taxon>
        <taxon>Aculeata</taxon>
        <taxon>Vespoidea</taxon>
        <taxon>Vespidae</taxon>
        <taxon>Vespinae</taxon>
        <taxon>Vespula</taxon>
    </lineage>
</organism>
<accession>A0A834P6D3</accession>
<keyword evidence="3" id="KW-1185">Reference proteome</keyword>
<gene>
    <name evidence="2" type="ORF">H0235_006336</name>
</gene>
<evidence type="ECO:0000256" key="1">
    <source>
        <dbReference type="SAM" id="MobiDB-lite"/>
    </source>
</evidence>
<protein>
    <submittedName>
        <fullName evidence="2">Uncharacterized protein</fullName>
    </submittedName>
</protein>
<reference evidence="2" key="1">
    <citation type="journal article" date="2020" name="G3 (Bethesda)">
        <title>High-Quality Assemblies for Three Invasive Social Wasps from the &lt;i&gt;Vespula&lt;/i&gt; Genus.</title>
        <authorList>
            <person name="Harrop T.W.R."/>
            <person name="Guhlin J."/>
            <person name="McLaughlin G.M."/>
            <person name="Permina E."/>
            <person name="Stockwell P."/>
            <person name="Gilligan J."/>
            <person name="Le Lec M.F."/>
            <person name="Gruber M.A.M."/>
            <person name="Quinn O."/>
            <person name="Lovegrove M."/>
            <person name="Duncan E.J."/>
            <person name="Remnant E.J."/>
            <person name="Van Eeckhoven J."/>
            <person name="Graham B."/>
            <person name="Knapp R.A."/>
            <person name="Langford K.W."/>
            <person name="Kronenberg Z."/>
            <person name="Press M.O."/>
            <person name="Eacker S.M."/>
            <person name="Wilson-Rankin E.E."/>
            <person name="Purcell J."/>
            <person name="Lester P.J."/>
            <person name="Dearden P.K."/>
        </authorList>
    </citation>
    <scope>NUCLEOTIDE SEQUENCE</scope>
    <source>
        <strain evidence="2">Volc-1</strain>
    </source>
</reference>
<comment type="caution">
    <text evidence="2">The sequence shown here is derived from an EMBL/GenBank/DDBJ whole genome shotgun (WGS) entry which is preliminary data.</text>
</comment>
<sequence>MSISQRRNLKSTHRTTPSLNASACIIKPCQFLSSRRAPIFCFSSIPIPSTIVFSTYRGGLDEGTGDVAADGYGFSSGGSNGGGGSDGGGGGDGGGGSGGGGGGSGGGGGGGVKYGFTSPPGPRPFLLGLYLLANAHGTQEGDERDRGCRGSFVKSENLEIRGRCC</sequence>
<dbReference type="AlphaFoldDB" id="A0A834P6D3"/>
<proteinExistence type="predicted"/>
<feature type="region of interest" description="Disordered" evidence="1">
    <location>
        <begin position="75"/>
        <end position="106"/>
    </location>
</feature>